<name>A0A5C7IWN7_9ROSI</name>
<dbReference type="EMBL" id="VAHF01000001">
    <property type="protein sequence ID" value="TXG73643.1"/>
    <property type="molecule type" value="Genomic_DNA"/>
</dbReference>
<dbReference type="AlphaFoldDB" id="A0A5C7IWN7"/>
<dbReference type="Proteomes" id="UP000323000">
    <property type="component" value="Chromosome 1"/>
</dbReference>
<gene>
    <name evidence="1" type="ORF">EZV62_002222</name>
</gene>
<keyword evidence="2" id="KW-1185">Reference proteome</keyword>
<evidence type="ECO:0000313" key="1">
    <source>
        <dbReference type="EMBL" id="TXG73643.1"/>
    </source>
</evidence>
<evidence type="ECO:0000313" key="2">
    <source>
        <dbReference type="Proteomes" id="UP000323000"/>
    </source>
</evidence>
<reference evidence="2" key="1">
    <citation type="journal article" date="2019" name="Gigascience">
        <title>De novo genome assembly of the endangered Acer yangbiense, a plant species with extremely small populations endemic to Yunnan Province, China.</title>
        <authorList>
            <person name="Yang J."/>
            <person name="Wariss H.M."/>
            <person name="Tao L."/>
            <person name="Zhang R."/>
            <person name="Yun Q."/>
            <person name="Hollingsworth P."/>
            <person name="Dao Z."/>
            <person name="Luo G."/>
            <person name="Guo H."/>
            <person name="Ma Y."/>
            <person name="Sun W."/>
        </authorList>
    </citation>
    <scope>NUCLEOTIDE SEQUENCE [LARGE SCALE GENOMIC DNA]</scope>
    <source>
        <strain evidence="2">cv. Malutang</strain>
    </source>
</reference>
<protein>
    <submittedName>
        <fullName evidence="1">Uncharacterized protein</fullName>
    </submittedName>
</protein>
<comment type="caution">
    <text evidence="1">The sequence shown here is derived from an EMBL/GenBank/DDBJ whole genome shotgun (WGS) entry which is preliminary data.</text>
</comment>
<accession>A0A5C7IWN7</accession>
<sequence length="68" mass="7874">MSSTSEIEQLETPTITHATPDSVMTDEFKELKAIVRVREIPMTFEDLYDKLLDEELNIKRCDSVKNDI</sequence>
<organism evidence="1 2">
    <name type="scientific">Acer yangbiense</name>
    <dbReference type="NCBI Taxonomy" id="1000413"/>
    <lineage>
        <taxon>Eukaryota</taxon>
        <taxon>Viridiplantae</taxon>
        <taxon>Streptophyta</taxon>
        <taxon>Embryophyta</taxon>
        <taxon>Tracheophyta</taxon>
        <taxon>Spermatophyta</taxon>
        <taxon>Magnoliopsida</taxon>
        <taxon>eudicotyledons</taxon>
        <taxon>Gunneridae</taxon>
        <taxon>Pentapetalae</taxon>
        <taxon>rosids</taxon>
        <taxon>malvids</taxon>
        <taxon>Sapindales</taxon>
        <taxon>Sapindaceae</taxon>
        <taxon>Hippocastanoideae</taxon>
        <taxon>Acereae</taxon>
        <taxon>Acer</taxon>
    </lineage>
</organism>
<proteinExistence type="predicted"/>